<evidence type="ECO:0000256" key="5">
    <source>
        <dbReference type="SAM" id="Coils"/>
    </source>
</evidence>
<organism evidence="8 9">
    <name type="scientific">Clonorchis sinensis</name>
    <name type="common">Chinese liver fluke</name>
    <dbReference type="NCBI Taxonomy" id="79923"/>
    <lineage>
        <taxon>Eukaryota</taxon>
        <taxon>Metazoa</taxon>
        <taxon>Spiralia</taxon>
        <taxon>Lophotrochozoa</taxon>
        <taxon>Platyhelminthes</taxon>
        <taxon>Trematoda</taxon>
        <taxon>Digenea</taxon>
        <taxon>Opisthorchiida</taxon>
        <taxon>Opisthorchiata</taxon>
        <taxon>Opisthorchiidae</taxon>
        <taxon>Clonorchis</taxon>
    </lineage>
</organism>
<keyword evidence="3" id="KW-0963">Cytoplasm</keyword>
<dbReference type="SMART" id="SM01041">
    <property type="entry name" value="BRO1"/>
    <property type="match status" value="1"/>
</dbReference>
<feature type="coiled-coil region" evidence="5">
    <location>
        <begin position="536"/>
        <end position="570"/>
    </location>
</feature>
<dbReference type="Gene3D" id="1.25.40.280">
    <property type="entry name" value="alix/aip1 like domains"/>
    <property type="match status" value="1"/>
</dbReference>
<reference evidence="8 9" key="1">
    <citation type="journal article" date="2018" name="Biotechnol. Adv.">
        <title>Improved genomic resources and new bioinformatic workflow for the carcinogenic parasite Clonorchis sinensis: Biotechnological implications.</title>
        <authorList>
            <person name="Wang D."/>
            <person name="Korhonen P.K."/>
            <person name="Gasser R.B."/>
            <person name="Young N.D."/>
        </authorList>
    </citation>
    <scope>NUCLEOTIDE SEQUENCE [LARGE SCALE GENOMIC DNA]</scope>
    <source>
        <strain evidence="8">Cs-k2</strain>
    </source>
</reference>
<comment type="caution">
    <text evidence="8">The sequence shown here is derived from an EMBL/GenBank/DDBJ whole genome shotgun (WGS) entry which is preliminary data.</text>
</comment>
<dbReference type="InterPro" id="IPR004328">
    <property type="entry name" value="BRO1_dom"/>
</dbReference>
<keyword evidence="4" id="KW-0967">Endosome</keyword>
<reference evidence="8 9" key="2">
    <citation type="journal article" date="2021" name="Genomics">
        <title>High-quality reference genome for Clonorchis sinensis.</title>
        <authorList>
            <person name="Young N.D."/>
            <person name="Stroehlein A.J."/>
            <person name="Kinkar L."/>
            <person name="Wang T."/>
            <person name="Sohn W.M."/>
            <person name="Chang B.C.H."/>
            <person name="Kaur P."/>
            <person name="Weisz D."/>
            <person name="Dudchenko O."/>
            <person name="Aiden E.L."/>
            <person name="Korhonen P.K."/>
            <person name="Gasser R.B."/>
        </authorList>
    </citation>
    <scope>NUCLEOTIDE SEQUENCE [LARGE SCALE GENOMIC DNA]</scope>
    <source>
        <strain evidence="8">Cs-k2</strain>
    </source>
</reference>
<feature type="compositionally biased region" description="Pro residues" evidence="6">
    <location>
        <begin position="724"/>
        <end position="740"/>
    </location>
</feature>
<evidence type="ECO:0000256" key="6">
    <source>
        <dbReference type="SAM" id="MobiDB-lite"/>
    </source>
</evidence>
<dbReference type="EMBL" id="NIRI02000056">
    <property type="protein sequence ID" value="KAG5446170.1"/>
    <property type="molecule type" value="Genomic_DNA"/>
</dbReference>
<feature type="domain" description="BRO1" evidence="7">
    <location>
        <begin position="2"/>
        <end position="384"/>
    </location>
</feature>
<dbReference type="Gene3D" id="1.20.120.560">
    <property type="entry name" value="alix/aip1 in complex with the ypdl late domain"/>
    <property type="match status" value="1"/>
</dbReference>
<feature type="region of interest" description="Disordered" evidence="6">
    <location>
        <begin position="704"/>
        <end position="759"/>
    </location>
</feature>
<sequence length="837" mass="92289">MAFVSVPCRSSSDVELKKPIRLFVEKTYGSATLDAVSPSIEKLNDLRKGTIQRLRDRTLSAAQQIANYHDTLLLLEPRVSMCETEARIDWKWTDITGKQKKLCTSQFERGNLIFCYAAMHSQIAESADTKDAAGLKQAVISLKLAAGAFDYLASNSSMFGSSGDNLVDILSTYSVVMQAQAQECVFLKAEQANMPSALVAKLASKTRELYEDGLKRCSVSSVKPHIPREWFSSLSMKAGLHAALAQYYQAKACQESKTFGEQVARLTVAYELMKPLSRSSSFPRPGLADQVKRERDVAVKDNEFIYHEQVPTAKELSQVPAEIAIGKTELPMPLLKGEVKDLFTALVPLGVLASKNQACAVLRSLVMAEVHRLREATDSLNAVMVSLNLPAAIQLTANEQVQSGLFENVEKIRNQGGVDQLRQHVYSLPESAERNREILNQQQTTLDDEEKTDNNLKQQFGDRWTRQPSSKLNAQWRQDIAKMIAFLGQAAETDKMLAKRFEQDLPMFELLSKSNDEILAAICGESAVSASSPTGNEAAREALARTCSQIESLKADRNSLTDQMNAMKLSEASLKKLMDIYAANNQVTEQQILDLLNAELEGSRECVRASEKHQEDLLSELQTNYEAYFGRQKSNESGLATRLTAAVDTFFALDKDVKSGMQFYAELTERCLKVQQKIDDFCLARTTEKTEHLADLTTSLGRVNISEAPSAPPSTTTTTASAPNRPPPTYTQQPTPPVNQPPVGGTAPPMSMPPGQPGYGWPPQPPVGYGGMMPPYPQYGVHMPSYTPYGVPMYGFYPAYSPVCPGQMPQMPQMPPFPMMPEACRPGQPPAPNPPRS</sequence>
<dbReference type="PANTHER" id="PTHR23030">
    <property type="entry name" value="PCD6 INTERACTING PROTEIN-RELATED"/>
    <property type="match status" value="1"/>
</dbReference>
<comment type="subcellular location">
    <subcellularLocation>
        <location evidence="2">Cytoplasm</location>
    </subcellularLocation>
    <subcellularLocation>
        <location evidence="1">Endosome</location>
    </subcellularLocation>
</comment>
<proteinExistence type="predicted"/>
<dbReference type="InterPro" id="IPR025304">
    <property type="entry name" value="ALIX_V_dom"/>
</dbReference>
<dbReference type="InterPro" id="IPR038499">
    <property type="entry name" value="BRO1_sf"/>
</dbReference>
<dbReference type="GO" id="GO:0005768">
    <property type="term" value="C:endosome"/>
    <property type="evidence" value="ECO:0007669"/>
    <property type="project" value="UniProtKB-SubCell"/>
</dbReference>
<evidence type="ECO:0000256" key="3">
    <source>
        <dbReference type="ARBA" id="ARBA00022490"/>
    </source>
</evidence>
<name>A0A8T1MAL5_CLOSI</name>
<accession>A0A8T1MAL5</accession>
<evidence type="ECO:0000256" key="4">
    <source>
        <dbReference type="ARBA" id="ARBA00022753"/>
    </source>
</evidence>
<evidence type="ECO:0000313" key="9">
    <source>
        <dbReference type="Proteomes" id="UP000286415"/>
    </source>
</evidence>
<evidence type="ECO:0000256" key="1">
    <source>
        <dbReference type="ARBA" id="ARBA00004177"/>
    </source>
</evidence>
<dbReference type="Pfam" id="PF13949">
    <property type="entry name" value="ALIX_LYPXL_bnd"/>
    <property type="match status" value="1"/>
</dbReference>
<feature type="compositionally biased region" description="Low complexity" evidence="6">
    <location>
        <begin position="706"/>
        <end position="723"/>
    </location>
</feature>
<keyword evidence="5" id="KW-0175">Coiled coil</keyword>
<evidence type="ECO:0000259" key="7">
    <source>
        <dbReference type="PROSITE" id="PS51180"/>
    </source>
</evidence>
<dbReference type="PANTHER" id="PTHR23030:SF30">
    <property type="entry name" value="TYROSINE-PROTEIN PHOSPHATASE NON-RECEPTOR TYPE 23"/>
    <property type="match status" value="1"/>
</dbReference>
<protein>
    <submittedName>
        <fullName evidence="8">Rhophilin, Rho GTPase binding protein</fullName>
    </submittedName>
</protein>
<keyword evidence="9" id="KW-1185">Reference proteome</keyword>
<dbReference type="GO" id="GO:0043328">
    <property type="term" value="P:protein transport to vacuole involved in ubiquitin-dependent protein catabolic process via the multivesicular body sorting pathway"/>
    <property type="evidence" value="ECO:0007669"/>
    <property type="project" value="TreeGrafter"/>
</dbReference>
<evidence type="ECO:0000256" key="2">
    <source>
        <dbReference type="ARBA" id="ARBA00004496"/>
    </source>
</evidence>
<dbReference type="OrthoDB" id="2141925at2759"/>
<dbReference type="Gene3D" id="1.20.140.50">
    <property type="entry name" value="alix/aip1 like domains"/>
    <property type="match status" value="1"/>
</dbReference>
<dbReference type="Proteomes" id="UP000286415">
    <property type="component" value="Unassembled WGS sequence"/>
</dbReference>
<dbReference type="Pfam" id="PF03097">
    <property type="entry name" value="BRO1"/>
    <property type="match status" value="1"/>
</dbReference>
<feature type="compositionally biased region" description="Pro residues" evidence="6">
    <location>
        <begin position="750"/>
        <end position="759"/>
    </location>
</feature>
<dbReference type="PROSITE" id="PS51180">
    <property type="entry name" value="BRO1"/>
    <property type="match status" value="1"/>
</dbReference>
<dbReference type="AlphaFoldDB" id="A0A8T1MAL5"/>
<gene>
    <name evidence="8" type="ORF">CSKR_106095</name>
</gene>
<evidence type="ECO:0000313" key="8">
    <source>
        <dbReference type="EMBL" id="KAG5446170.1"/>
    </source>
</evidence>